<keyword evidence="1" id="KW-0812">Transmembrane</keyword>
<name>A0ABT3IJ28_9BACT</name>
<keyword evidence="3" id="KW-1185">Reference proteome</keyword>
<reference evidence="2 3" key="1">
    <citation type="submission" date="2022-10" db="EMBL/GenBank/DDBJ databases">
        <title>Chitinophaga nivalis PC15 sp. nov., isolated from Pyeongchang county, South Korea.</title>
        <authorList>
            <person name="Trinh H.N."/>
        </authorList>
    </citation>
    <scope>NUCLEOTIDE SEQUENCE [LARGE SCALE GENOMIC DNA]</scope>
    <source>
        <strain evidence="2 3">PC14</strain>
    </source>
</reference>
<sequence>MNRKGVILILLALSWPITCLHRLWAGDEVIIRWFASPELWDSAQWYFYHVFGYLSYAMVFFACWLYMGSNLKKDKDVMLLLSSLLVNQVIDIPHYMLFRRGSDVVVIIQAAIVLLAAGKVLLTQIRKR</sequence>
<organism evidence="2 3">
    <name type="scientific">Chitinophaga nivalis</name>
    <dbReference type="NCBI Taxonomy" id="2991709"/>
    <lineage>
        <taxon>Bacteria</taxon>
        <taxon>Pseudomonadati</taxon>
        <taxon>Bacteroidota</taxon>
        <taxon>Chitinophagia</taxon>
        <taxon>Chitinophagales</taxon>
        <taxon>Chitinophagaceae</taxon>
        <taxon>Chitinophaga</taxon>
    </lineage>
</organism>
<keyword evidence="1" id="KW-0472">Membrane</keyword>
<comment type="caution">
    <text evidence="2">The sequence shown here is derived from an EMBL/GenBank/DDBJ whole genome shotgun (WGS) entry which is preliminary data.</text>
</comment>
<protein>
    <submittedName>
        <fullName evidence="2">Uncharacterized protein</fullName>
    </submittedName>
</protein>
<evidence type="ECO:0000313" key="2">
    <source>
        <dbReference type="EMBL" id="MCW3483820.1"/>
    </source>
</evidence>
<accession>A0ABT3IJ28</accession>
<evidence type="ECO:0000256" key="1">
    <source>
        <dbReference type="SAM" id="Phobius"/>
    </source>
</evidence>
<dbReference type="RefSeq" id="WP_264729339.1">
    <property type="nucleotide sequence ID" value="NZ_JAPDNR010000001.1"/>
</dbReference>
<gene>
    <name evidence="2" type="ORF">OL497_07950</name>
</gene>
<keyword evidence="1" id="KW-1133">Transmembrane helix</keyword>
<feature type="transmembrane region" description="Helical" evidence="1">
    <location>
        <begin position="45"/>
        <end position="67"/>
    </location>
</feature>
<evidence type="ECO:0000313" key="3">
    <source>
        <dbReference type="Proteomes" id="UP001207742"/>
    </source>
</evidence>
<dbReference type="Proteomes" id="UP001207742">
    <property type="component" value="Unassembled WGS sequence"/>
</dbReference>
<proteinExistence type="predicted"/>
<dbReference type="EMBL" id="JAPDNS010000001">
    <property type="protein sequence ID" value="MCW3483820.1"/>
    <property type="molecule type" value="Genomic_DNA"/>
</dbReference>
<feature type="transmembrane region" description="Helical" evidence="1">
    <location>
        <begin position="104"/>
        <end position="122"/>
    </location>
</feature>